<dbReference type="EnsemblMetazoa" id="PPA44888.1">
    <property type="protein sequence ID" value="PPA44888.1"/>
    <property type="gene ID" value="WBGene00283257"/>
</dbReference>
<gene>
    <name evidence="1" type="primary">WBGene00283257</name>
</gene>
<protein>
    <submittedName>
        <fullName evidence="1">Uncharacterized protein</fullName>
    </submittedName>
</protein>
<evidence type="ECO:0000313" key="2">
    <source>
        <dbReference type="Proteomes" id="UP000005239"/>
    </source>
</evidence>
<keyword evidence="2" id="KW-1185">Reference proteome</keyword>
<sequence>MMKLTNKKGCEKLHLRELLLVGDLLCTNAILRTRDRIEEELESQIRMRCPLKAFLPVKSFGAQYTEKQSKSDVPRNDQVPQWI</sequence>
<dbReference type="Proteomes" id="UP000005239">
    <property type="component" value="Unassembled WGS sequence"/>
</dbReference>
<reference evidence="2" key="1">
    <citation type="journal article" date="2008" name="Nat. Genet.">
        <title>The Pristionchus pacificus genome provides a unique perspective on nematode lifestyle and parasitism.</title>
        <authorList>
            <person name="Dieterich C."/>
            <person name="Clifton S.W."/>
            <person name="Schuster L.N."/>
            <person name="Chinwalla A."/>
            <person name="Delehaunty K."/>
            <person name="Dinkelacker I."/>
            <person name="Fulton L."/>
            <person name="Fulton R."/>
            <person name="Godfrey J."/>
            <person name="Minx P."/>
            <person name="Mitreva M."/>
            <person name="Roeseler W."/>
            <person name="Tian H."/>
            <person name="Witte H."/>
            <person name="Yang S.P."/>
            <person name="Wilson R.K."/>
            <person name="Sommer R.J."/>
        </authorList>
    </citation>
    <scope>NUCLEOTIDE SEQUENCE [LARGE SCALE GENOMIC DNA]</scope>
    <source>
        <strain evidence="2">PS312</strain>
    </source>
</reference>
<proteinExistence type="predicted"/>
<name>A0A2A6CF54_PRIPA</name>
<dbReference type="AlphaFoldDB" id="A0A2A6CF54"/>
<organism evidence="1 2">
    <name type="scientific">Pristionchus pacificus</name>
    <name type="common">Parasitic nematode worm</name>
    <dbReference type="NCBI Taxonomy" id="54126"/>
    <lineage>
        <taxon>Eukaryota</taxon>
        <taxon>Metazoa</taxon>
        <taxon>Ecdysozoa</taxon>
        <taxon>Nematoda</taxon>
        <taxon>Chromadorea</taxon>
        <taxon>Rhabditida</taxon>
        <taxon>Rhabditina</taxon>
        <taxon>Diplogasteromorpha</taxon>
        <taxon>Diplogasteroidea</taxon>
        <taxon>Neodiplogasteridae</taxon>
        <taxon>Pristionchus</taxon>
    </lineage>
</organism>
<evidence type="ECO:0000313" key="1">
    <source>
        <dbReference type="EnsemblMetazoa" id="PPA44888.1"/>
    </source>
</evidence>
<accession>A0A8R1V0H0</accession>
<accession>A0A2A6CF54</accession>
<reference evidence="1" key="2">
    <citation type="submission" date="2022-06" db="UniProtKB">
        <authorList>
            <consortium name="EnsemblMetazoa"/>
        </authorList>
    </citation>
    <scope>IDENTIFICATION</scope>
    <source>
        <strain evidence="1">PS312</strain>
    </source>
</reference>